<keyword evidence="2" id="KW-0472">Membrane</keyword>
<sequence>MNHGPGPGWPPNNGTGGYFPPPSAGGGGYPPPPPGGPGGYPPPPYGGPGGYPPPGGGHPPPPPGGGYGDREPPFGLGAPIGAIIANVIGLCLCTWISVVGLVLGIIGAAIATSSPQAAKVCTIISWVLFAVGAVGFVLVLIMYGATGILAYM</sequence>
<keyword evidence="4" id="KW-1185">Reference proteome</keyword>
<keyword evidence="2" id="KW-1133">Transmembrane helix</keyword>
<keyword evidence="2" id="KW-0812">Transmembrane</keyword>
<feature type="compositionally biased region" description="Pro residues" evidence="1">
    <location>
        <begin position="19"/>
        <end position="64"/>
    </location>
</feature>
<proteinExistence type="predicted"/>
<evidence type="ECO:0000313" key="4">
    <source>
        <dbReference type="Proteomes" id="UP001183390"/>
    </source>
</evidence>
<feature type="transmembrane region" description="Helical" evidence="2">
    <location>
        <begin position="123"/>
        <end position="151"/>
    </location>
</feature>
<gene>
    <name evidence="3" type="ORF">RM479_25870</name>
</gene>
<dbReference type="RefSeq" id="WP_311514304.1">
    <property type="nucleotide sequence ID" value="NZ_JAVREP010000029.1"/>
</dbReference>
<feature type="region of interest" description="Disordered" evidence="1">
    <location>
        <begin position="1"/>
        <end position="72"/>
    </location>
</feature>
<evidence type="ECO:0000256" key="2">
    <source>
        <dbReference type="SAM" id="Phobius"/>
    </source>
</evidence>
<evidence type="ECO:0000256" key="1">
    <source>
        <dbReference type="SAM" id="MobiDB-lite"/>
    </source>
</evidence>
<evidence type="ECO:0000313" key="3">
    <source>
        <dbReference type="EMBL" id="MDT0331849.1"/>
    </source>
</evidence>
<accession>A0ABU2MGL7</accession>
<reference evidence="4" key="1">
    <citation type="submission" date="2023-07" db="EMBL/GenBank/DDBJ databases">
        <title>30 novel species of actinomycetes from the DSMZ collection.</title>
        <authorList>
            <person name="Nouioui I."/>
        </authorList>
    </citation>
    <scope>NUCLEOTIDE SEQUENCE [LARGE SCALE GENOMIC DNA]</scope>
    <source>
        <strain evidence="4">DSM 44743</strain>
    </source>
</reference>
<name>A0ABU2MGL7_9ACTN</name>
<organism evidence="3 4">
    <name type="scientific">Nocardiopsis lambiniae</name>
    <dbReference type="NCBI Taxonomy" id="3075539"/>
    <lineage>
        <taxon>Bacteria</taxon>
        <taxon>Bacillati</taxon>
        <taxon>Actinomycetota</taxon>
        <taxon>Actinomycetes</taxon>
        <taxon>Streptosporangiales</taxon>
        <taxon>Nocardiopsidaceae</taxon>
        <taxon>Nocardiopsis</taxon>
    </lineage>
</organism>
<dbReference type="Proteomes" id="UP001183390">
    <property type="component" value="Unassembled WGS sequence"/>
</dbReference>
<evidence type="ECO:0008006" key="5">
    <source>
        <dbReference type="Google" id="ProtNLM"/>
    </source>
</evidence>
<dbReference type="EMBL" id="JAVREP010000029">
    <property type="protein sequence ID" value="MDT0331849.1"/>
    <property type="molecule type" value="Genomic_DNA"/>
</dbReference>
<feature type="transmembrane region" description="Helical" evidence="2">
    <location>
        <begin position="80"/>
        <end position="111"/>
    </location>
</feature>
<protein>
    <recommendedName>
        <fullName evidence="5">DUF4190 domain-containing protein</fullName>
    </recommendedName>
</protein>
<comment type="caution">
    <text evidence="3">The sequence shown here is derived from an EMBL/GenBank/DDBJ whole genome shotgun (WGS) entry which is preliminary data.</text>
</comment>